<name>A0A0N0NQ77_9EURO</name>
<sequence length="340" mass="37643">MDIEQWRNDVAKKMAEEDMERDRIARRSSDLRDSSFGPADQQEGRPPLFASKRTREELELEDALFPSRRDQHVSELFHARDSLRRAQHTPLPPSPTVETTATAQPIPIPTGRQACPRNNPVFDPERFPRTAPICTPTTGRPDNHLKIRNIFTESPPPPTPRPINRDLSFGSSPFTKADSTLMFNMSETYIPTSPLSAQHPRAFAPPQTKRKTHVRQTSRNMQMSLPMGKYYPTQYNRHAAAATPSAAGTPSPAIVVNAPGRQPASPVPPFRKHLDSSARHHHRPQRSHGDRPLALELEEPTDYFAVKRGGKPSPAGSPGAVSTRSDKSSGGESSGKRGGN</sequence>
<dbReference type="VEuPathDB" id="FungiDB:AB675_7113"/>
<comment type="caution">
    <text evidence="2">The sequence shown here is derived from an EMBL/GenBank/DDBJ whole genome shotgun (WGS) entry which is preliminary data.</text>
</comment>
<feature type="compositionally biased region" description="Low complexity" evidence="1">
    <location>
        <begin position="241"/>
        <end position="253"/>
    </location>
</feature>
<feature type="region of interest" description="Disordered" evidence="1">
    <location>
        <begin position="241"/>
        <end position="340"/>
    </location>
</feature>
<dbReference type="Proteomes" id="UP000038010">
    <property type="component" value="Unassembled WGS sequence"/>
</dbReference>
<dbReference type="RefSeq" id="XP_018003551.1">
    <property type="nucleotide sequence ID" value="XM_018147457.1"/>
</dbReference>
<reference evidence="2 3" key="1">
    <citation type="submission" date="2015-06" db="EMBL/GenBank/DDBJ databases">
        <title>Draft genome of the ant-associated black yeast Phialophora attae CBS 131958.</title>
        <authorList>
            <person name="Moreno L.F."/>
            <person name="Stielow B.J."/>
            <person name="de Hoog S."/>
            <person name="Vicente V.A."/>
            <person name="Weiss V.A."/>
            <person name="de Vries M."/>
            <person name="Cruz L.M."/>
            <person name="Souza E.M."/>
        </authorList>
    </citation>
    <scope>NUCLEOTIDE SEQUENCE [LARGE SCALE GENOMIC DNA]</scope>
    <source>
        <strain evidence="2 3">CBS 131958</strain>
    </source>
</reference>
<feature type="region of interest" description="Disordered" evidence="1">
    <location>
        <begin position="1"/>
        <end position="54"/>
    </location>
</feature>
<evidence type="ECO:0000256" key="1">
    <source>
        <dbReference type="SAM" id="MobiDB-lite"/>
    </source>
</evidence>
<dbReference type="EMBL" id="LFJN01000005">
    <property type="protein sequence ID" value="KPI43588.1"/>
    <property type="molecule type" value="Genomic_DNA"/>
</dbReference>
<keyword evidence="3" id="KW-1185">Reference proteome</keyword>
<feature type="compositionally biased region" description="Basic and acidic residues" evidence="1">
    <location>
        <begin position="1"/>
        <end position="33"/>
    </location>
</feature>
<accession>A0A0N0NQ77</accession>
<dbReference type="AlphaFoldDB" id="A0A0N0NQ77"/>
<gene>
    <name evidence="2" type="ORF">AB675_7113</name>
</gene>
<dbReference type="GeneID" id="28739337"/>
<evidence type="ECO:0000313" key="2">
    <source>
        <dbReference type="EMBL" id="KPI43588.1"/>
    </source>
</evidence>
<protein>
    <submittedName>
        <fullName evidence="2">Uncharacterized protein</fullName>
    </submittedName>
</protein>
<feature type="region of interest" description="Disordered" evidence="1">
    <location>
        <begin position="192"/>
        <end position="217"/>
    </location>
</feature>
<proteinExistence type="predicted"/>
<feature type="compositionally biased region" description="Low complexity" evidence="1">
    <location>
        <begin position="311"/>
        <end position="320"/>
    </location>
</feature>
<feature type="region of interest" description="Disordered" evidence="1">
    <location>
        <begin position="83"/>
        <end position="144"/>
    </location>
</feature>
<organism evidence="2 3">
    <name type="scientific">Cyphellophora attinorum</name>
    <dbReference type="NCBI Taxonomy" id="1664694"/>
    <lineage>
        <taxon>Eukaryota</taxon>
        <taxon>Fungi</taxon>
        <taxon>Dikarya</taxon>
        <taxon>Ascomycota</taxon>
        <taxon>Pezizomycotina</taxon>
        <taxon>Eurotiomycetes</taxon>
        <taxon>Chaetothyriomycetidae</taxon>
        <taxon>Chaetothyriales</taxon>
        <taxon>Cyphellophoraceae</taxon>
        <taxon>Cyphellophora</taxon>
    </lineage>
</organism>
<evidence type="ECO:0000313" key="3">
    <source>
        <dbReference type="Proteomes" id="UP000038010"/>
    </source>
</evidence>